<dbReference type="EMBL" id="BSPQ01000013">
    <property type="protein sequence ID" value="GLS91700.1"/>
    <property type="molecule type" value="Genomic_DNA"/>
</dbReference>
<comment type="caution">
    <text evidence="1">The sequence shown here is derived from an EMBL/GenBank/DDBJ whole genome shotgun (WGS) entry which is preliminary data.</text>
</comment>
<accession>A0ABQ6E3C2</accession>
<dbReference type="RefSeq" id="WP_284204804.1">
    <property type="nucleotide sequence ID" value="NZ_BSPQ01000013.1"/>
</dbReference>
<organism evidence="1 2">
    <name type="scientific">Psychromonas marina</name>
    <dbReference type="NCBI Taxonomy" id="88364"/>
    <lineage>
        <taxon>Bacteria</taxon>
        <taxon>Pseudomonadati</taxon>
        <taxon>Pseudomonadota</taxon>
        <taxon>Gammaproteobacteria</taxon>
        <taxon>Alteromonadales</taxon>
        <taxon>Psychromonadaceae</taxon>
        <taxon>Psychromonas</taxon>
    </lineage>
</organism>
<evidence type="ECO:0000313" key="2">
    <source>
        <dbReference type="Proteomes" id="UP001157353"/>
    </source>
</evidence>
<dbReference type="Proteomes" id="UP001157353">
    <property type="component" value="Unassembled WGS sequence"/>
</dbReference>
<keyword evidence="2" id="KW-1185">Reference proteome</keyword>
<gene>
    <name evidence="1" type="ORF">GCM10007916_27690</name>
</gene>
<reference evidence="2" key="1">
    <citation type="journal article" date="2019" name="Int. J. Syst. Evol. Microbiol.">
        <title>The Global Catalogue of Microorganisms (GCM) 10K type strain sequencing project: providing services to taxonomists for standard genome sequencing and annotation.</title>
        <authorList>
            <consortium name="The Broad Institute Genomics Platform"/>
            <consortium name="The Broad Institute Genome Sequencing Center for Infectious Disease"/>
            <person name="Wu L."/>
            <person name="Ma J."/>
        </authorList>
    </citation>
    <scope>NUCLEOTIDE SEQUENCE [LARGE SCALE GENOMIC DNA]</scope>
    <source>
        <strain evidence="2">NBRC 103166</strain>
    </source>
</reference>
<evidence type="ECO:0000313" key="1">
    <source>
        <dbReference type="EMBL" id="GLS91700.1"/>
    </source>
</evidence>
<protein>
    <submittedName>
        <fullName evidence="1">Uncharacterized protein</fullName>
    </submittedName>
</protein>
<sequence>MTNITKAQLIEQLHLWGTQKISSEQLQDWMVTHYDPPEVEIGVGETEWVSEAMNIIMNEYELAKIEKFKEEGYQHALAFLDSEQENFYQRKHAFVHDGFAD</sequence>
<proteinExistence type="predicted"/>
<name>A0ABQ6E3C2_9GAMM</name>